<proteinExistence type="predicted"/>
<evidence type="ECO:0000313" key="1">
    <source>
        <dbReference type="EMBL" id="BCD98006.1"/>
    </source>
</evidence>
<reference evidence="1 2" key="1">
    <citation type="journal article" date="2022" name="IScience">
        <title>An ultrasensitive nanofiber-based assay for enzymatic hydrolysis and deep-sea microbial degradation of cellulose.</title>
        <authorList>
            <person name="Tsudome M."/>
            <person name="Tachioka M."/>
            <person name="Miyazaki M."/>
            <person name="Uchimura K."/>
            <person name="Tsuda M."/>
            <person name="Takaki Y."/>
            <person name="Deguchi S."/>
        </authorList>
    </citation>
    <scope>NUCLEOTIDE SEQUENCE [LARGE SCALE GENOMIC DNA]</scope>
    <source>
        <strain evidence="1 2">GE09</strain>
    </source>
</reference>
<dbReference type="Proteomes" id="UP001320119">
    <property type="component" value="Chromosome"/>
</dbReference>
<dbReference type="AlphaFoldDB" id="A0AAN1WI43"/>
<dbReference type="EMBL" id="AP023086">
    <property type="protein sequence ID" value="BCD98006.1"/>
    <property type="molecule type" value="Genomic_DNA"/>
</dbReference>
<dbReference type="Pfam" id="PF13835">
    <property type="entry name" value="DUF4194"/>
    <property type="match status" value="1"/>
</dbReference>
<dbReference type="KEGG" id="marq:MARGE09_P2207"/>
<dbReference type="RefSeq" id="WP_236982059.1">
    <property type="nucleotide sequence ID" value="NZ_AP023086.1"/>
</dbReference>
<evidence type="ECO:0008006" key="3">
    <source>
        <dbReference type="Google" id="ProtNLM"/>
    </source>
</evidence>
<keyword evidence="2" id="KW-1185">Reference proteome</keyword>
<protein>
    <recommendedName>
        <fullName evidence="3">DUF4194 domain-containing protein</fullName>
    </recommendedName>
</protein>
<name>A0AAN1WI43_9GAMM</name>
<evidence type="ECO:0000313" key="2">
    <source>
        <dbReference type="Proteomes" id="UP001320119"/>
    </source>
</evidence>
<gene>
    <name evidence="1" type="ORF">MARGE09_P2207</name>
</gene>
<accession>A0AAN1WI43</accession>
<sequence>MISDFLRGPLAEKGVANDEFSELVIRLLDYGVLCRDENNIEQRLYDRYLRIEALVTDFIALLGMRIEHNARFGFIRIYPPGAQVPSLPDDEHAPFNSGFRQRLNQFEAALAIILRVEYGKQLREGKVDEQGAVLANMEAIAIAFHNLLKKSLPENITERRNLFRKLRQLRVLHYQSEDDLDSLEGWIKIRPLIMGFVGDAALDALEARVEEEVVQESVFDQQT</sequence>
<dbReference type="InterPro" id="IPR025449">
    <property type="entry name" value="JetB"/>
</dbReference>
<organism evidence="1 2">
    <name type="scientific">Marinagarivorans cellulosilyticus</name>
    <dbReference type="NCBI Taxonomy" id="2721545"/>
    <lineage>
        <taxon>Bacteria</taxon>
        <taxon>Pseudomonadati</taxon>
        <taxon>Pseudomonadota</taxon>
        <taxon>Gammaproteobacteria</taxon>
        <taxon>Cellvibrionales</taxon>
        <taxon>Cellvibrionaceae</taxon>
        <taxon>Marinagarivorans</taxon>
    </lineage>
</organism>